<dbReference type="GO" id="GO:0008081">
    <property type="term" value="F:phosphoric diester hydrolase activity"/>
    <property type="evidence" value="ECO:0007669"/>
    <property type="project" value="InterPro"/>
</dbReference>
<dbReference type="SUPFAM" id="SSF51695">
    <property type="entry name" value="PLC-like phosphodiesterases"/>
    <property type="match status" value="1"/>
</dbReference>
<dbReference type="Pfam" id="PF03009">
    <property type="entry name" value="GDPD"/>
    <property type="match status" value="1"/>
</dbReference>
<dbReference type="PANTHER" id="PTHR46211:SF1">
    <property type="entry name" value="GLYCEROPHOSPHODIESTER PHOSPHODIESTERASE, CYTOPLASMIC"/>
    <property type="match status" value="1"/>
</dbReference>
<dbReference type="OrthoDB" id="9795622at2"/>
<dbReference type="RefSeq" id="WP_072821028.1">
    <property type="nucleotide sequence ID" value="NZ_FQUJ01000005.1"/>
</dbReference>
<sequence>MTPSPSPPVADELPCTMAHRGLSAHAPENTLSAVRAAHETGARWIELDVQLLGDGTPVIWHDGDVKRCSNGRGRLRDLSLASAKTLDVGSWFEAKFTGERMATLDEMLELVNELGLGLNLELKVNRGRDARALVEAVLPRVMEAVPAKRLILSSFDAVALGVMRTRQPDPERLRLGILYQRPPRNWADDAARLEAYSLHVDWRRLSARTAQAMAASPYSLLCYTVNDPRVFERLRAWGVASAISDDPGRLLRQSRIAG</sequence>
<evidence type="ECO:0000313" key="3">
    <source>
        <dbReference type="Proteomes" id="UP000184346"/>
    </source>
</evidence>
<accession>A0A1M4X6W5</accession>
<proteinExistence type="predicted"/>
<evidence type="ECO:0000259" key="1">
    <source>
        <dbReference type="PROSITE" id="PS51704"/>
    </source>
</evidence>
<name>A0A1M4X6W5_9GAMM</name>
<dbReference type="STRING" id="1121942.SAMN02745148_01331"/>
<evidence type="ECO:0000313" key="2">
    <source>
        <dbReference type="EMBL" id="SHE88832.1"/>
    </source>
</evidence>
<dbReference type="InterPro" id="IPR017946">
    <property type="entry name" value="PLC-like_Pdiesterase_TIM-brl"/>
</dbReference>
<keyword evidence="3" id="KW-1185">Reference proteome</keyword>
<dbReference type="Gene3D" id="3.20.20.190">
    <property type="entry name" value="Phosphatidylinositol (PI) phosphodiesterase"/>
    <property type="match status" value="1"/>
</dbReference>
<gene>
    <name evidence="2" type="ORF">SAMN02745148_01331</name>
</gene>
<reference evidence="2 3" key="1">
    <citation type="submission" date="2016-11" db="EMBL/GenBank/DDBJ databases">
        <authorList>
            <person name="Jaros S."/>
            <person name="Januszkiewicz K."/>
            <person name="Wedrychowicz H."/>
        </authorList>
    </citation>
    <scope>NUCLEOTIDE SEQUENCE [LARGE SCALE GENOMIC DNA]</scope>
    <source>
        <strain evidence="2 3">DSM 19980</strain>
    </source>
</reference>
<feature type="domain" description="GP-PDE" evidence="1">
    <location>
        <begin position="14"/>
        <end position="254"/>
    </location>
</feature>
<dbReference type="EMBL" id="FQUJ01000005">
    <property type="protein sequence ID" value="SHE88832.1"/>
    <property type="molecule type" value="Genomic_DNA"/>
</dbReference>
<dbReference type="PANTHER" id="PTHR46211">
    <property type="entry name" value="GLYCEROPHOSPHORYL DIESTER PHOSPHODIESTERASE"/>
    <property type="match status" value="1"/>
</dbReference>
<dbReference type="PROSITE" id="PS51704">
    <property type="entry name" value="GP_PDE"/>
    <property type="match status" value="1"/>
</dbReference>
<dbReference type="InterPro" id="IPR030395">
    <property type="entry name" value="GP_PDE_dom"/>
</dbReference>
<dbReference type="Proteomes" id="UP000184346">
    <property type="component" value="Unassembled WGS sequence"/>
</dbReference>
<dbReference type="AlphaFoldDB" id="A0A1M4X6W5"/>
<organism evidence="2 3">
    <name type="scientific">Modicisalibacter ilicicola DSM 19980</name>
    <dbReference type="NCBI Taxonomy" id="1121942"/>
    <lineage>
        <taxon>Bacteria</taxon>
        <taxon>Pseudomonadati</taxon>
        <taxon>Pseudomonadota</taxon>
        <taxon>Gammaproteobacteria</taxon>
        <taxon>Oceanospirillales</taxon>
        <taxon>Halomonadaceae</taxon>
        <taxon>Modicisalibacter</taxon>
    </lineage>
</organism>
<dbReference type="GO" id="GO:0006629">
    <property type="term" value="P:lipid metabolic process"/>
    <property type="evidence" value="ECO:0007669"/>
    <property type="project" value="InterPro"/>
</dbReference>
<protein>
    <submittedName>
        <fullName evidence="2">Glycerophosphoryl diester phosphodiesterase</fullName>
    </submittedName>
</protein>